<comment type="caution">
    <text evidence="1">The sequence shown here is derived from an EMBL/GenBank/DDBJ whole genome shotgun (WGS) entry which is preliminary data.</text>
</comment>
<proteinExistence type="predicted"/>
<organism evidence="1 2">
    <name type="scientific">Pseudomonas inefficax</name>
    <dbReference type="NCBI Taxonomy" id="2078786"/>
    <lineage>
        <taxon>Bacteria</taxon>
        <taxon>Pseudomonadati</taxon>
        <taxon>Pseudomonadota</taxon>
        <taxon>Gammaproteobacteria</taxon>
        <taxon>Pseudomonadales</taxon>
        <taxon>Pseudomonadaceae</taxon>
        <taxon>Pseudomonas</taxon>
    </lineage>
</organism>
<sequence length="273" mass="31250">MSVNFELIIDTPAFEVDMKSGLTTLQGISDATRTIAETLLTEKVPERLTSKSNVRTLLKKNFKGSYGQIFSLEMHDEEAKKKFRKIGGPAFSELMNYFLMESLYLEPDDLSEKAQQQLDSLGDTAEHLTAQLRQSIMINIHDIARKFGHNIQLNFRKNSTEKIEIAKFNEDTSSALEAETDKKPIFIEASIRRLNANTGNGRLQLRDGDNTIPFGFSMIYQYVQLPTKRKFSTNLHHNNGIPEEDWTYLTLEVLPVRIHGDRIIKYIVKGIYE</sequence>
<evidence type="ECO:0000313" key="1">
    <source>
        <dbReference type="EMBL" id="SPO62022.1"/>
    </source>
</evidence>
<dbReference type="Proteomes" id="UP000294335">
    <property type="component" value="Unassembled WGS sequence"/>
</dbReference>
<reference evidence="1 2" key="1">
    <citation type="submission" date="2018-02" db="EMBL/GenBank/DDBJ databases">
        <authorList>
            <person name="Dubost A."/>
        </authorList>
    </citation>
    <scope>NUCLEOTIDE SEQUENCE [LARGE SCALE GENOMIC DNA]</scope>
    <source>
        <strain evidence="2">JV551A3</strain>
    </source>
</reference>
<evidence type="ECO:0000313" key="2">
    <source>
        <dbReference type="Proteomes" id="UP000294335"/>
    </source>
</evidence>
<name>A0AAQ1SV76_9PSED</name>
<dbReference type="AlphaFoldDB" id="A0AAQ1SV76"/>
<dbReference type="RefSeq" id="WP_061302523.1">
    <property type="nucleotide sequence ID" value="NZ_OPYN01000164.1"/>
</dbReference>
<gene>
    <name evidence="1" type="ORF">JV551A3_V1_1640098</name>
</gene>
<keyword evidence="2" id="KW-1185">Reference proteome</keyword>
<protein>
    <submittedName>
        <fullName evidence="1">Uncharacterized protein</fullName>
    </submittedName>
</protein>
<accession>A0AAQ1SV76</accession>
<dbReference type="EMBL" id="OPYN01000164">
    <property type="protein sequence ID" value="SPO62022.1"/>
    <property type="molecule type" value="Genomic_DNA"/>
</dbReference>